<keyword evidence="2" id="KW-1185">Reference proteome</keyword>
<name>A0ABX1T7N5_9PROT</name>
<sequence length="264" mass="28469">MPMPNFHVISTERHASKRWQRISSYAFAAHEAIVPLTAGELPRALLSLPIAFVEQNETFVPVAVLGLATGKNLFAAPDGRWAGKYIPAILRSYPFCLASRDDGQQVLCIDEDSGLLGDGSEGEPFFDDEGKPSPAIQGVLNFLTQIENNRQITVRACTVLKKHHLIKAWPITVKTGAGDQPIGGLFQIDEAILNQLPAEALHEVAKAGALVIAYCQLLSMQQLPVLGELAEAHASAAARIPSAGKELTLDYLNKHETLNFGGLG</sequence>
<organism evidence="1 2">
    <name type="scientific">Candidatus Accumulibacter contiguus</name>
    <dbReference type="NCBI Taxonomy" id="2954381"/>
    <lineage>
        <taxon>Bacteria</taxon>
        <taxon>Pseudomonadati</taxon>
        <taxon>Pseudomonadota</taxon>
        <taxon>Betaproteobacteria</taxon>
        <taxon>Candidatus Accumulibacter</taxon>
    </lineage>
</organism>
<dbReference type="InterPro" id="IPR010836">
    <property type="entry name" value="SapC"/>
</dbReference>
<protein>
    <submittedName>
        <fullName evidence="1">Peptidase</fullName>
    </submittedName>
</protein>
<accession>A0ABX1T7N5</accession>
<comment type="caution">
    <text evidence="1">The sequence shown here is derived from an EMBL/GenBank/DDBJ whole genome shotgun (WGS) entry which is preliminary data.</text>
</comment>
<evidence type="ECO:0000313" key="2">
    <source>
        <dbReference type="Proteomes" id="UP000886469"/>
    </source>
</evidence>
<gene>
    <name evidence="1" type="ORF">E4Q08_10540</name>
</gene>
<proteinExistence type="predicted"/>
<dbReference type="EMBL" id="SPMX01000025">
    <property type="protein sequence ID" value="NMQ05674.1"/>
    <property type="molecule type" value="Genomic_DNA"/>
</dbReference>
<dbReference type="Proteomes" id="UP000886469">
    <property type="component" value="Unassembled WGS sequence"/>
</dbReference>
<reference evidence="1" key="1">
    <citation type="submission" date="2019-03" db="EMBL/GenBank/DDBJ databases">
        <title>Metabolic reconstructions from genomes of highly enriched 'Candidatus Accumulibacter' and 'Candidatus Competibacter' bioreactor populations.</title>
        <authorList>
            <person name="Annavajhala M.K."/>
            <person name="Welles L."/>
            <person name="Abbas B."/>
            <person name="Sorokin D."/>
            <person name="Park H."/>
            <person name="Van Loosdrecht M."/>
            <person name="Chandran K."/>
        </authorList>
    </citation>
    <scope>NUCLEOTIDE SEQUENCE</scope>
    <source>
        <strain evidence="1">SBR_L</strain>
    </source>
</reference>
<dbReference type="Pfam" id="PF07277">
    <property type="entry name" value="SapC"/>
    <property type="match status" value="1"/>
</dbReference>
<evidence type="ECO:0000313" key="1">
    <source>
        <dbReference type="EMBL" id="NMQ05674.1"/>
    </source>
</evidence>